<evidence type="ECO:0000259" key="7">
    <source>
        <dbReference type="PROSITE" id="PS51198"/>
    </source>
</evidence>
<dbReference type="PANTHER" id="PTHR11070:SF17">
    <property type="entry name" value="DNA HELICASE IV"/>
    <property type="match status" value="1"/>
</dbReference>
<keyword evidence="3 5" id="KW-0347">Helicase</keyword>
<dbReference type="InterPro" id="IPR000212">
    <property type="entry name" value="DNA_helicase_UvrD/REP"/>
</dbReference>
<keyword evidence="6" id="KW-0175">Coiled coil</keyword>
<proteinExistence type="predicted"/>
<dbReference type="SUPFAM" id="SSF52540">
    <property type="entry name" value="P-loop containing nucleoside triphosphate hydrolases"/>
    <property type="match status" value="1"/>
</dbReference>
<keyword evidence="2 5" id="KW-0378">Hydrolase</keyword>
<organism evidence="8 9">
    <name type="scientific">Limosilactobacillus gastricus PS3</name>
    <dbReference type="NCBI Taxonomy" id="1144300"/>
    <lineage>
        <taxon>Bacteria</taxon>
        <taxon>Bacillati</taxon>
        <taxon>Bacillota</taxon>
        <taxon>Bacilli</taxon>
        <taxon>Lactobacillales</taxon>
        <taxon>Lactobacillaceae</taxon>
        <taxon>Limosilactobacillus</taxon>
    </lineage>
</organism>
<dbReference type="OrthoDB" id="9787585at2"/>
<protein>
    <submittedName>
        <fullName evidence="8">DNA helicase</fullName>
    </submittedName>
</protein>
<dbReference type="PATRIC" id="fig|1144300.3.peg.488"/>
<dbReference type="GO" id="GO:0005524">
    <property type="term" value="F:ATP binding"/>
    <property type="evidence" value="ECO:0007669"/>
    <property type="project" value="UniProtKB-UniRule"/>
</dbReference>
<evidence type="ECO:0000256" key="2">
    <source>
        <dbReference type="ARBA" id="ARBA00022801"/>
    </source>
</evidence>
<feature type="coiled-coil region" evidence="6">
    <location>
        <begin position="17"/>
        <end position="79"/>
    </location>
</feature>
<reference evidence="8 9" key="1">
    <citation type="journal article" date="2013" name="Genome Announc.">
        <title>Genome Sequence of Lactobacillus gastricus PS3, a Strain Isolated from Human Milk.</title>
        <authorList>
            <person name="Martin V."/>
            <person name="Cardenas N."/>
            <person name="Jimenez E."/>
            <person name="Maldonado A."/>
            <person name="Rodriguez J.M."/>
            <person name="Fernandez L."/>
        </authorList>
    </citation>
    <scope>NUCLEOTIDE SEQUENCE [LARGE SCALE GENOMIC DNA]</scope>
    <source>
        <strain evidence="8 9">PS3</strain>
    </source>
</reference>
<dbReference type="Proteomes" id="UP000004567">
    <property type="component" value="Unassembled WGS sequence"/>
</dbReference>
<dbReference type="GO" id="GO:0000725">
    <property type="term" value="P:recombinational repair"/>
    <property type="evidence" value="ECO:0007669"/>
    <property type="project" value="TreeGrafter"/>
</dbReference>
<dbReference type="AlphaFoldDB" id="H4GIR8"/>
<dbReference type="GO" id="GO:0016787">
    <property type="term" value="F:hydrolase activity"/>
    <property type="evidence" value="ECO:0007669"/>
    <property type="project" value="UniProtKB-UniRule"/>
</dbReference>
<dbReference type="InterPro" id="IPR027417">
    <property type="entry name" value="P-loop_NTPase"/>
</dbReference>
<gene>
    <name evidence="8" type="ORF">PS3_11893</name>
</gene>
<evidence type="ECO:0000256" key="3">
    <source>
        <dbReference type="ARBA" id="ARBA00022806"/>
    </source>
</evidence>
<evidence type="ECO:0000256" key="1">
    <source>
        <dbReference type="ARBA" id="ARBA00022741"/>
    </source>
</evidence>
<dbReference type="EMBL" id="AICN01000021">
    <property type="protein sequence ID" value="EHS87263.1"/>
    <property type="molecule type" value="Genomic_DNA"/>
</dbReference>
<evidence type="ECO:0000313" key="8">
    <source>
        <dbReference type="EMBL" id="EHS87263.1"/>
    </source>
</evidence>
<comment type="caution">
    <text evidence="8">The sequence shown here is derived from an EMBL/GenBank/DDBJ whole genome shotgun (WGS) entry which is preliminary data.</text>
</comment>
<dbReference type="PANTHER" id="PTHR11070">
    <property type="entry name" value="UVRD / RECB / PCRA DNA HELICASE FAMILY MEMBER"/>
    <property type="match status" value="1"/>
</dbReference>
<evidence type="ECO:0000256" key="6">
    <source>
        <dbReference type="SAM" id="Coils"/>
    </source>
</evidence>
<evidence type="ECO:0000256" key="5">
    <source>
        <dbReference type="PROSITE-ProRule" id="PRU00560"/>
    </source>
</evidence>
<dbReference type="Pfam" id="PF00580">
    <property type="entry name" value="UvrD-helicase"/>
    <property type="match status" value="1"/>
</dbReference>
<dbReference type="Pfam" id="PF13538">
    <property type="entry name" value="UvrD_C_2"/>
    <property type="match status" value="1"/>
</dbReference>
<feature type="domain" description="UvrD-like helicase ATP-binding" evidence="7">
    <location>
        <begin position="210"/>
        <end position="599"/>
    </location>
</feature>
<evidence type="ECO:0000256" key="4">
    <source>
        <dbReference type="ARBA" id="ARBA00022840"/>
    </source>
</evidence>
<dbReference type="NCBIfam" id="NF041464">
    <property type="entry name" value="HelD_BACSU"/>
    <property type="match status" value="1"/>
</dbReference>
<dbReference type="InterPro" id="IPR048228">
    <property type="entry name" value="HelD_bacillota"/>
</dbReference>
<dbReference type="GO" id="GO:0003677">
    <property type="term" value="F:DNA binding"/>
    <property type="evidence" value="ECO:0007669"/>
    <property type="project" value="InterPro"/>
</dbReference>
<keyword evidence="1 5" id="KW-0547">Nucleotide-binding</keyword>
<keyword evidence="4 5" id="KW-0067">ATP-binding</keyword>
<sequence>MTDAERQIEQSRVDQVIKEIQLQINATRTELAKAHAETRAVEENYGANASINRYEIDDIAESRSAIEQQRQLVARATENEAILQHQLTTLEQLAKQPYFGRIDILDPGEREPESLYIGTASLMDHTKSEFLIYDWRAPISGIYYNGTLGEVSYQTPAGLQNTKLVKKRQFTIIDGQITNMFDTNETVGDEMLQAVLGEQDNQAMRNIVATIQHDQNTIIRDTESDLLVVQGVAGSGKTSTILQRVAFLLYHARNQLNADQMVLFSPNQLFSHYISQVLPSLGERNLRQVTLHNFLQRRFEGLQVESLFERYEERQLDRSHQASDDFFESPASMAAVQDYLALIRQHQRSLQFIDVTFNGRPFFSQKHFQHIWDQIDPQLKLQDQLVKLKNHFIRLLKQRITKIAQSDWLTKELDTLNRQQIQRLLGSKSIDDFEDTAAYDRYLARQLAKQRLRIVYDALYNNLMIDFPNQYTDFLQWIDLPVAIDRQALIQSFQHQLEFHHFPLSHTAPYLYLRDLLTGRGQNRNFQYVFIDEMQDYPLSLLIYFKHTFPKAQFTVIGDSEQALFRPLEAPQVLLKRVSKSLQAQHSTLVNLQQSYRSTYEITKLATSLLPDGDQITAFSRHGTQPQVIIRHDSTAWQTALIKSAQRLQNDYQTVAILSQDDLQAQALYHLLHPHFGQLSHLTEHDLSLKTGIIILPIYLAKGLEFDAVIIPDISQDHFTRQQTGQLYTMMTRAMHELFMLSLGPITTLITDSQHLQIDQQISFKTK</sequence>
<accession>H4GIR8</accession>
<feature type="binding site" evidence="5">
    <location>
        <begin position="231"/>
        <end position="238"/>
    </location>
    <ligand>
        <name>ATP</name>
        <dbReference type="ChEBI" id="CHEBI:30616"/>
    </ligand>
</feature>
<dbReference type="PROSITE" id="PS51198">
    <property type="entry name" value="UVRD_HELICASE_ATP_BIND"/>
    <property type="match status" value="1"/>
</dbReference>
<dbReference type="Gene3D" id="3.40.50.300">
    <property type="entry name" value="P-loop containing nucleotide triphosphate hydrolases"/>
    <property type="match status" value="2"/>
</dbReference>
<dbReference type="RefSeq" id="WP_007121952.1">
    <property type="nucleotide sequence ID" value="NZ_AICN01000021.1"/>
</dbReference>
<dbReference type="InterPro" id="IPR014016">
    <property type="entry name" value="UvrD-like_ATP-bd"/>
</dbReference>
<dbReference type="STRING" id="1144300.PS3_11893"/>
<name>H4GIR8_9LACO</name>
<dbReference type="GO" id="GO:0005829">
    <property type="term" value="C:cytosol"/>
    <property type="evidence" value="ECO:0007669"/>
    <property type="project" value="TreeGrafter"/>
</dbReference>
<dbReference type="GO" id="GO:0043138">
    <property type="term" value="F:3'-5' DNA helicase activity"/>
    <property type="evidence" value="ECO:0007669"/>
    <property type="project" value="TreeGrafter"/>
</dbReference>
<dbReference type="InterPro" id="IPR027785">
    <property type="entry name" value="UvrD-like_helicase_C"/>
</dbReference>
<evidence type="ECO:0000313" key="9">
    <source>
        <dbReference type="Proteomes" id="UP000004567"/>
    </source>
</evidence>